<keyword evidence="1" id="KW-1133">Transmembrane helix</keyword>
<dbReference type="Proteomes" id="UP001249505">
    <property type="component" value="Unassembled WGS sequence"/>
</dbReference>
<keyword evidence="1" id="KW-0812">Transmembrane</keyword>
<evidence type="ECO:0000313" key="2">
    <source>
        <dbReference type="EMBL" id="MDT3281687.1"/>
    </source>
</evidence>
<comment type="caution">
    <text evidence="2">The sequence shown here is derived from an EMBL/GenBank/DDBJ whole genome shotgun (WGS) entry which is preliminary data.</text>
</comment>
<accession>A0ABU3G2X6</accession>
<sequence length="385" mass="44863">MKNEENSILEIDRWLKWLKMAAYVGIGIFAVILITYAIKFRAFYDGFKAISNLPNDWSAFGSLLSGASSLLGAVGTVGVMLLAINQFKIQQKQILEQSKKQAEFESKQLDKWAEEARILKFQSYLSHQKQFEDMLLEFEASSRFRVNKRILYKKIFPKNNSNYVSFKNEAGSNGVCFTFELNKEFAVLYNAAFHHDMKTYTPENLVVKLNLIVKNLNLFCIESAVIGDIKDIHKFNGNTGINIFNLYETMYNIESLINSISSFSESEIMTIPKTNEHIASYKLEEYYLKNTDAIYTTPTIKGLIELAKLQIEFKKHIHKGLSFDYDIFHNKSNMEYTFDQWDRIIARLNIEDEDEVKKIKELKISFVEAYNDNSYEHFLSLRRRR</sequence>
<keyword evidence="3" id="KW-1185">Reference proteome</keyword>
<evidence type="ECO:0000256" key="1">
    <source>
        <dbReference type="SAM" id="Phobius"/>
    </source>
</evidence>
<evidence type="ECO:0008006" key="4">
    <source>
        <dbReference type="Google" id="ProtNLM"/>
    </source>
</evidence>
<gene>
    <name evidence="2" type="ORF">Q4Q50_15490</name>
</gene>
<dbReference type="EMBL" id="JAUOES010000018">
    <property type="protein sequence ID" value="MDT3281687.1"/>
    <property type="molecule type" value="Genomic_DNA"/>
</dbReference>
<protein>
    <recommendedName>
        <fullName evidence="4">Phage abortive infection protein</fullName>
    </recommendedName>
</protein>
<organism evidence="2 3">
    <name type="scientific">Shewanella scandinavica</name>
    <dbReference type="NCBI Taxonomy" id="3063538"/>
    <lineage>
        <taxon>Bacteria</taxon>
        <taxon>Pseudomonadati</taxon>
        <taxon>Pseudomonadota</taxon>
        <taxon>Gammaproteobacteria</taxon>
        <taxon>Alteromonadales</taxon>
        <taxon>Shewanellaceae</taxon>
        <taxon>Shewanella</taxon>
    </lineage>
</organism>
<feature type="transmembrane region" description="Helical" evidence="1">
    <location>
        <begin position="58"/>
        <end position="84"/>
    </location>
</feature>
<dbReference type="RefSeq" id="WP_311900087.1">
    <property type="nucleotide sequence ID" value="NZ_JAUOES010000018.1"/>
</dbReference>
<name>A0ABU3G2X6_9GAMM</name>
<feature type="transmembrane region" description="Helical" evidence="1">
    <location>
        <begin position="20"/>
        <end position="38"/>
    </location>
</feature>
<reference evidence="2 3" key="1">
    <citation type="submission" date="2023-07" db="EMBL/GenBank/DDBJ databases">
        <title>Novel Shewanella species isolated from Baltic Sea sediments.</title>
        <authorList>
            <person name="Martin-Rodriguez A.J."/>
        </authorList>
    </citation>
    <scope>NUCLEOTIDE SEQUENCE [LARGE SCALE GENOMIC DNA]</scope>
    <source>
        <strain evidence="2 3">SP2S1-2</strain>
    </source>
</reference>
<proteinExistence type="predicted"/>
<evidence type="ECO:0000313" key="3">
    <source>
        <dbReference type="Proteomes" id="UP001249505"/>
    </source>
</evidence>
<keyword evidence="1" id="KW-0472">Membrane</keyword>